<evidence type="ECO:0000313" key="12">
    <source>
        <dbReference type="Proteomes" id="UP000605676"/>
    </source>
</evidence>
<evidence type="ECO:0000256" key="5">
    <source>
        <dbReference type="ARBA" id="ARBA00022519"/>
    </source>
</evidence>
<evidence type="ECO:0000256" key="9">
    <source>
        <dbReference type="ARBA" id="ARBA00023136"/>
    </source>
</evidence>
<comment type="similarity">
    <text evidence="2">Belongs to the TonB family.</text>
</comment>
<dbReference type="Proteomes" id="UP000605676">
    <property type="component" value="Unassembled WGS sequence"/>
</dbReference>
<dbReference type="Gene3D" id="3.30.1150.10">
    <property type="match status" value="1"/>
</dbReference>
<dbReference type="Pfam" id="PF03544">
    <property type="entry name" value="TonB_C"/>
    <property type="match status" value="1"/>
</dbReference>
<evidence type="ECO:0000256" key="1">
    <source>
        <dbReference type="ARBA" id="ARBA00004383"/>
    </source>
</evidence>
<dbReference type="PROSITE" id="PS52015">
    <property type="entry name" value="TONB_CTD"/>
    <property type="match status" value="1"/>
</dbReference>
<name>A0ABS1HPG5_9BACT</name>
<proteinExistence type="inferred from homology"/>
<keyword evidence="6" id="KW-0812">Transmembrane</keyword>
<keyword evidence="12" id="KW-1185">Reference proteome</keyword>
<protein>
    <submittedName>
        <fullName evidence="11">Energy transducer TonB</fullName>
    </submittedName>
</protein>
<accession>A0ABS1HPG5</accession>
<keyword evidence="3" id="KW-0813">Transport</keyword>
<dbReference type="PANTHER" id="PTHR33446:SF2">
    <property type="entry name" value="PROTEIN TONB"/>
    <property type="match status" value="1"/>
</dbReference>
<keyword evidence="5" id="KW-0997">Cell inner membrane</keyword>
<organism evidence="11 12">
    <name type="scientific">Carboxylicivirga marina</name>
    <dbReference type="NCBI Taxonomy" id="2800988"/>
    <lineage>
        <taxon>Bacteria</taxon>
        <taxon>Pseudomonadati</taxon>
        <taxon>Bacteroidota</taxon>
        <taxon>Bacteroidia</taxon>
        <taxon>Marinilabiliales</taxon>
        <taxon>Marinilabiliaceae</taxon>
        <taxon>Carboxylicivirga</taxon>
    </lineage>
</organism>
<evidence type="ECO:0000259" key="10">
    <source>
        <dbReference type="PROSITE" id="PS52015"/>
    </source>
</evidence>
<evidence type="ECO:0000256" key="3">
    <source>
        <dbReference type="ARBA" id="ARBA00022448"/>
    </source>
</evidence>
<keyword evidence="7" id="KW-0653">Protein transport</keyword>
<reference evidence="11 12" key="1">
    <citation type="submission" date="2021-01" db="EMBL/GenBank/DDBJ databases">
        <title>Carboxyliciviraga sp.nov., isolated from coastal sediments.</title>
        <authorList>
            <person name="Lu D."/>
            <person name="Zhang T."/>
        </authorList>
    </citation>
    <scope>NUCLEOTIDE SEQUENCE [LARGE SCALE GENOMIC DNA]</scope>
    <source>
        <strain evidence="11 12">N1Y132</strain>
    </source>
</reference>
<keyword evidence="4" id="KW-1003">Cell membrane</keyword>
<evidence type="ECO:0000256" key="6">
    <source>
        <dbReference type="ARBA" id="ARBA00022692"/>
    </source>
</evidence>
<feature type="domain" description="TonB C-terminal" evidence="10">
    <location>
        <begin position="22"/>
        <end position="112"/>
    </location>
</feature>
<comment type="caution">
    <text evidence="11">The sequence shown here is derived from an EMBL/GenBank/DDBJ whole genome shotgun (WGS) entry which is preliminary data.</text>
</comment>
<evidence type="ECO:0000256" key="7">
    <source>
        <dbReference type="ARBA" id="ARBA00022927"/>
    </source>
</evidence>
<gene>
    <name evidence="11" type="ORF">JIV24_19650</name>
</gene>
<dbReference type="InterPro" id="IPR051045">
    <property type="entry name" value="TonB-dependent_transducer"/>
</dbReference>
<keyword evidence="9" id="KW-0472">Membrane</keyword>
<evidence type="ECO:0000313" key="11">
    <source>
        <dbReference type="EMBL" id="MBK3519569.1"/>
    </source>
</evidence>
<dbReference type="NCBIfam" id="TIGR01352">
    <property type="entry name" value="tonB_Cterm"/>
    <property type="match status" value="1"/>
</dbReference>
<evidence type="ECO:0000256" key="2">
    <source>
        <dbReference type="ARBA" id="ARBA00006555"/>
    </source>
</evidence>
<keyword evidence="8" id="KW-1133">Transmembrane helix</keyword>
<evidence type="ECO:0000256" key="8">
    <source>
        <dbReference type="ARBA" id="ARBA00022989"/>
    </source>
</evidence>
<dbReference type="InterPro" id="IPR037682">
    <property type="entry name" value="TonB_C"/>
</dbReference>
<sequence length="112" mass="12598">MESSPSDEPVFFIVDTMPEFPGGDEGVRRFIAQTVRYPVEAQKKGIQGRVYVSFVIDRHGKIGEVKIAKGIDFYIDNEALRVVRSMPDWTPGSHNGKPVKVTYTVPIIFVLQ</sequence>
<dbReference type="InterPro" id="IPR006260">
    <property type="entry name" value="TonB/TolA_C"/>
</dbReference>
<dbReference type="PANTHER" id="PTHR33446">
    <property type="entry name" value="PROTEIN TONB-RELATED"/>
    <property type="match status" value="1"/>
</dbReference>
<dbReference type="SUPFAM" id="SSF74653">
    <property type="entry name" value="TolA/TonB C-terminal domain"/>
    <property type="match status" value="1"/>
</dbReference>
<comment type="subcellular location">
    <subcellularLocation>
        <location evidence="1">Cell inner membrane</location>
        <topology evidence="1">Single-pass membrane protein</topology>
        <orientation evidence="1">Periplasmic side</orientation>
    </subcellularLocation>
</comment>
<evidence type="ECO:0000256" key="4">
    <source>
        <dbReference type="ARBA" id="ARBA00022475"/>
    </source>
</evidence>
<dbReference type="EMBL" id="JAENRR010000076">
    <property type="protein sequence ID" value="MBK3519569.1"/>
    <property type="molecule type" value="Genomic_DNA"/>
</dbReference>